<comment type="caution">
    <text evidence="2">The sequence shown here is derived from an EMBL/GenBank/DDBJ whole genome shotgun (WGS) entry which is preliminary data.</text>
</comment>
<dbReference type="RefSeq" id="WP_126606024.1">
    <property type="nucleotide sequence ID" value="NZ_AP025144.1"/>
</dbReference>
<evidence type="ECO:0000313" key="3">
    <source>
        <dbReference type="Proteomes" id="UP001156690"/>
    </source>
</evidence>
<evidence type="ECO:0008006" key="4">
    <source>
        <dbReference type="Google" id="ProtNLM"/>
    </source>
</evidence>
<dbReference type="PROSITE" id="PS51257">
    <property type="entry name" value="PROKAR_LIPOPROTEIN"/>
    <property type="match status" value="1"/>
</dbReference>
<proteinExistence type="predicted"/>
<evidence type="ECO:0000256" key="1">
    <source>
        <dbReference type="SAM" id="SignalP"/>
    </source>
</evidence>
<dbReference type="EMBL" id="BSNX01000021">
    <property type="protein sequence ID" value="GLQ72862.1"/>
    <property type="molecule type" value="Genomic_DNA"/>
</dbReference>
<keyword evidence="1" id="KW-0732">Signal</keyword>
<feature type="chain" id="PRO_5043473069" description="Lipoprotein" evidence="1">
    <location>
        <begin position="24"/>
        <end position="141"/>
    </location>
</feature>
<feature type="signal peptide" evidence="1">
    <location>
        <begin position="1"/>
        <end position="23"/>
    </location>
</feature>
<reference evidence="3" key="1">
    <citation type="journal article" date="2019" name="Int. J. Syst. Evol. Microbiol.">
        <title>The Global Catalogue of Microorganisms (GCM) 10K type strain sequencing project: providing services to taxonomists for standard genome sequencing and annotation.</title>
        <authorList>
            <consortium name="The Broad Institute Genomics Platform"/>
            <consortium name="The Broad Institute Genome Sequencing Center for Infectious Disease"/>
            <person name="Wu L."/>
            <person name="Ma J."/>
        </authorList>
    </citation>
    <scope>NUCLEOTIDE SEQUENCE [LARGE SCALE GENOMIC DNA]</scope>
    <source>
        <strain evidence="3">NBRC 15640</strain>
    </source>
</reference>
<dbReference type="Proteomes" id="UP001156690">
    <property type="component" value="Unassembled WGS sequence"/>
</dbReference>
<accession>A0AAV5NQF0</accession>
<keyword evidence="3" id="KW-1185">Reference proteome</keyword>
<protein>
    <recommendedName>
        <fullName evidence="4">Lipoprotein</fullName>
    </recommendedName>
</protein>
<sequence>MKKSLTALVVTLALVGCEDAANAIDQAQEAANSAVDNFQEELDFSNFADLDLEQFGSAAESAQALTSAIEQITNMDFNDSEALTQATEHISNAYSCLVDASSESTAEKLIEKVMGSIANQDMLTLIEEGVEKAKAAQECVI</sequence>
<gene>
    <name evidence="2" type="ORF">GCM10007932_22220</name>
</gene>
<organism evidence="2 3">
    <name type="scientific">Vibrio penaeicida</name>
    <dbReference type="NCBI Taxonomy" id="104609"/>
    <lineage>
        <taxon>Bacteria</taxon>
        <taxon>Pseudomonadati</taxon>
        <taxon>Pseudomonadota</taxon>
        <taxon>Gammaproteobacteria</taxon>
        <taxon>Vibrionales</taxon>
        <taxon>Vibrionaceae</taxon>
        <taxon>Vibrio</taxon>
    </lineage>
</organism>
<dbReference type="AlphaFoldDB" id="A0AAV5NQF0"/>
<evidence type="ECO:0000313" key="2">
    <source>
        <dbReference type="EMBL" id="GLQ72862.1"/>
    </source>
</evidence>
<name>A0AAV5NQF0_9VIBR</name>